<evidence type="ECO:0008006" key="4">
    <source>
        <dbReference type="Google" id="ProtNLM"/>
    </source>
</evidence>
<reference evidence="3" key="1">
    <citation type="submission" date="2018-05" db="EMBL/GenBank/DDBJ databases">
        <authorList>
            <person name="Li Y."/>
        </authorList>
    </citation>
    <scope>NUCLEOTIDE SEQUENCE [LARGE SCALE GENOMIC DNA]</scope>
    <source>
        <strain evidence="3">3d-2-2</strain>
    </source>
</reference>
<comment type="caution">
    <text evidence="2">The sequence shown here is derived from an EMBL/GenBank/DDBJ whole genome shotgun (WGS) entry which is preliminary data.</text>
</comment>
<sequence>MPGVAALVICGRQKAARPGAQAQRGDADMSIGSVVIPAWLRYGAVALLAAGAAWTAQGWRMDAALAKQQSGFDQAMSAASAEALQRQHELQGKLDAQQERWALAEAEQYKELRNAEVEIERLRADIDAGRQRLRVRATCPASGATGMSEAGTTASLDHGATAELDQAARSDYFALRAGIGRVTQQLAACQARLR</sequence>
<organism evidence="2 3">
    <name type="scientific">Corticimicrobacter populi</name>
    <dbReference type="NCBI Taxonomy" id="2175229"/>
    <lineage>
        <taxon>Bacteria</taxon>
        <taxon>Pseudomonadati</taxon>
        <taxon>Pseudomonadota</taxon>
        <taxon>Betaproteobacteria</taxon>
        <taxon>Burkholderiales</taxon>
        <taxon>Alcaligenaceae</taxon>
        <taxon>Corticimicrobacter</taxon>
    </lineage>
</organism>
<dbReference type="InterPro" id="IPR004929">
    <property type="entry name" value="I-spanin"/>
</dbReference>
<name>A0A2V1K7Y1_9BURK</name>
<evidence type="ECO:0000313" key="3">
    <source>
        <dbReference type="Proteomes" id="UP000245212"/>
    </source>
</evidence>
<evidence type="ECO:0000256" key="1">
    <source>
        <dbReference type="SAM" id="Coils"/>
    </source>
</evidence>
<keyword evidence="3" id="KW-1185">Reference proteome</keyword>
<evidence type="ECO:0000313" key="2">
    <source>
        <dbReference type="EMBL" id="PWF25072.1"/>
    </source>
</evidence>
<dbReference type="Pfam" id="PF03245">
    <property type="entry name" value="Phage_lysis"/>
    <property type="match status" value="1"/>
</dbReference>
<keyword evidence="1" id="KW-0175">Coiled coil</keyword>
<dbReference type="Proteomes" id="UP000245212">
    <property type="component" value="Unassembled WGS sequence"/>
</dbReference>
<accession>A0A2V1K7Y1</accession>
<dbReference type="AlphaFoldDB" id="A0A2V1K7Y1"/>
<protein>
    <recommendedName>
        <fullName evidence="4">Lysis protein</fullName>
    </recommendedName>
</protein>
<dbReference type="EMBL" id="QETA01000001">
    <property type="protein sequence ID" value="PWF25072.1"/>
    <property type="molecule type" value="Genomic_DNA"/>
</dbReference>
<gene>
    <name evidence="2" type="ORF">DD235_02575</name>
</gene>
<dbReference type="GO" id="GO:0044659">
    <property type="term" value="P:viral release from host cell by cytolysis"/>
    <property type="evidence" value="ECO:0007669"/>
    <property type="project" value="InterPro"/>
</dbReference>
<proteinExistence type="predicted"/>
<feature type="coiled-coil region" evidence="1">
    <location>
        <begin position="105"/>
        <end position="132"/>
    </location>
</feature>